<dbReference type="EMBL" id="BAAARI010000002">
    <property type="protein sequence ID" value="GAA2567559.1"/>
    <property type="molecule type" value="Genomic_DNA"/>
</dbReference>
<name>A0ABP6BGB6_9MICO</name>
<protein>
    <recommendedName>
        <fullName evidence="1">D-inositol 3-phosphate glycosyltransferase</fullName>
    </recommendedName>
</protein>
<dbReference type="RefSeq" id="WP_344226169.1">
    <property type="nucleotide sequence ID" value="NZ_BAAARI010000002.1"/>
</dbReference>
<evidence type="ECO:0000313" key="5">
    <source>
        <dbReference type="Proteomes" id="UP001500274"/>
    </source>
</evidence>
<proteinExistence type="predicted"/>
<dbReference type="Gene3D" id="3.40.50.2000">
    <property type="entry name" value="Glycogen Phosphorylase B"/>
    <property type="match status" value="2"/>
</dbReference>
<gene>
    <name evidence="4" type="ORF">GCM10009862_02800</name>
</gene>
<organism evidence="4 5">
    <name type="scientific">Microbacterium binotii</name>
    <dbReference type="NCBI Taxonomy" id="462710"/>
    <lineage>
        <taxon>Bacteria</taxon>
        <taxon>Bacillati</taxon>
        <taxon>Actinomycetota</taxon>
        <taxon>Actinomycetes</taxon>
        <taxon>Micrococcales</taxon>
        <taxon>Microbacteriaceae</taxon>
        <taxon>Microbacterium</taxon>
    </lineage>
</organism>
<evidence type="ECO:0000259" key="3">
    <source>
        <dbReference type="Pfam" id="PF00534"/>
    </source>
</evidence>
<feature type="domain" description="Glycosyl transferase family 1" evidence="3">
    <location>
        <begin position="206"/>
        <end position="358"/>
    </location>
</feature>
<evidence type="ECO:0000256" key="2">
    <source>
        <dbReference type="ARBA" id="ARBA00022679"/>
    </source>
</evidence>
<sequence length="397" mass="42723">MPPSRAAVVYDCLFPFTTGGGERQYRAFAEALEQRGISTDYLTATQWETDRTPEADFRVVPVTGRLRLYDAEGVRRSSAAASFAWGVFRALRRRRTAYDLVIVSGLPVLNVFAARAALWGSSTALVVDYLEVWGRRQWVAYAGPLTGTIAWALQRAAIALTPTASCHSALSATRLRREGYRGALLQSPGLIDERSVAGTTEARPAADPPFVLYVGRHIADKRVDSLPAAVAVARRSIPDLRLVILGEGATTPDVRGAIAAADGEQWSELRGFVPQSELQDLLGDAVCLVNPSRREGYGLVVVEAAAHGTPVVLVADEGNAATELIEPGTNGFVAASTDPAMLGEALTRAVHGGDDLRRTTRGWYREAVKTRTIARTVDNIVAATTDGGTVRPSRKRK</sequence>
<dbReference type="PANTHER" id="PTHR45947">
    <property type="entry name" value="SULFOQUINOVOSYL TRANSFERASE SQD2"/>
    <property type="match status" value="1"/>
</dbReference>
<accession>A0ABP6BGB6</accession>
<dbReference type="PANTHER" id="PTHR45947:SF3">
    <property type="entry name" value="SULFOQUINOVOSYL TRANSFERASE SQD2"/>
    <property type="match status" value="1"/>
</dbReference>
<dbReference type="Proteomes" id="UP001500274">
    <property type="component" value="Unassembled WGS sequence"/>
</dbReference>
<comment type="caution">
    <text evidence="4">The sequence shown here is derived from an EMBL/GenBank/DDBJ whole genome shotgun (WGS) entry which is preliminary data.</text>
</comment>
<keyword evidence="2" id="KW-0808">Transferase</keyword>
<dbReference type="SUPFAM" id="SSF53756">
    <property type="entry name" value="UDP-Glycosyltransferase/glycogen phosphorylase"/>
    <property type="match status" value="1"/>
</dbReference>
<dbReference type="CDD" id="cd03801">
    <property type="entry name" value="GT4_PimA-like"/>
    <property type="match status" value="1"/>
</dbReference>
<dbReference type="InterPro" id="IPR001296">
    <property type="entry name" value="Glyco_trans_1"/>
</dbReference>
<evidence type="ECO:0000256" key="1">
    <source>
        <dbReference type="ARBA" id="ARBA00021292"/>
    </source>
</evidence>
<dbReference type="InterPro" id="IPR050194">
    <property type="entry name" value="Glycosyltransferase_grp1"/>
</dbReference>
<keyword evidence="5" id="KW-1185">Reference proteome</keyword>
<dbReference type="Pfam" id="PF00534">
    <property type="entry name" value="Glycos_transf_1"/>
    <property type="match status" value="1"/>
</dbReference>
<reference evidence="5" key="1">
    <citation type="journal article" date="2019" name="Int. J. Syst. Evol. Microbiol.">
        <title>The Global Catalogue of Microorganisms (GCM) 10K type strain sequencing project: providing services to taxonomists for standard genome sequencing and annotation.</title>
        <authorList>
            <consortium name="The Broad Institute Genomics Platform"/>
            <consortium name="The Broad Institute Genome Sequencing Center for Infectious Disease"/>
            <person name="Wu L."/>
            <person name="Ma J."/>
        </authorList>
    </citation>
    <scope>NUCLEOTIDE SEQUENCE [LARGE SCALE GENOMIC DNA]</scope>
    <source>
        <strain evidence="5">JCM 16365</strain>
    </source>
</reference>
<evidence type="ECO:0000313" key="4">
    <source>
        <dbReference type="EMBL" id="GAA2567559.1"/>
    </source>
</evidence>